<gene>
    <name evidence="2" type="ORF">GMARGA_LOCUS2148</name>
</gene>
<evidence type="ECO:0000313" key="3">
    <source>
        <dbReference type="Proteomes" id="UP000789901"/>
    </source>
</evidence>
<organism evidence="2 3">
    <name type="scientific">Gigaspora margarita</name>
    <dbReference type="NCBI Taxonomy" id="4874"/>
    <lineage>
        <taxon>Eukaryota</taxon>
        <taxon>Fungi</taxon>
        <taxon>Fungi incertae sedis</taxon>
        <taxon>Mucoromycota</taxon>
        <taxon>Glomeromycotina</taxon>
        <taxon>Glomeromycetes</taxon>
        <taxon>Diversisporales</taxon>
        <taxon>Gigasporaceae</taxon>
        <taxon>Gigaspora</taxon>
    </lineage>
</organism>
<keyword evidence="1" id="KW-0175">Coiled coil</keyword>
<reference evidence="2 3" key="1">
    <citation type="submission" date="2021-06" db="EMBL/GenBank/DDBJ databases">
        <authorList>
            <person name="Kallberg Y."/>
            <person name="Tangrot J."/>
            <person name="Rosling A."/>
        </authorList>
    </citation>
    <scope>NUCLEOTIDE SEQUENCE [LARGE SCALE GENOMIC DNA]</scope>
    <source>
        <strain evidence="2 3">120-4 pot B 10/14</strain>
    </source>
</reference>
<dbReference type="InterPro" id="IPR032675">
    <property type="entry name" value="LRR_dom_sf"/>
</dbReference>
<proteinExistence type="predicted"/>
<accession>A0ABM8W1D1</accession>
<name>A0ABM8W1D1_GIGMA</name>
<dbReference type="SUPFAM" id="SSF52058">
    <property type="entry name" value="L domain-like"/>
    <property type="match status" value="1"/>
</dbReference>
<dbReference type="EMBL" id="CAJVQB010000644">
    <property type="protein sequence ID" value="CAG8499910.1"/>
    <property type="molecule type" value="Genomic_DNA"/>
</dbReference>
<protein>
    <submittedName>
        <fullName evidence="2">31283_t:CDS:1</fullName>
    </submittedName>
</protein>
<keyword evidence="3" id="KW-1185">Reference proteome</keyword>
<evidence type="ECO:0000256" key="1">
    <source>
        <dbReference type="SAM" id="Coils"/>
    </source>
</evidence>
<evidence type="ECO:0000313" key="2">
    <source>
        <dbReference type="EMBL" id="CAG8499910.1"/>
    </source>
</evidence>
<sequence length="338" mass="39106">MNLASFPNLEEIVVEGHFINGLILTGCSRLRKIHASNNLLREVIFPYQAPGLEDIMLTNNNFREQNLSCFTRFTRLHRLFLGTDNPDRINQGIYNRWCGSLIHLLTLTRLQELDINATDINSGLKYLPTRNLFLFTFGNKGRTNARINNLKAEIENYLEFEEGETMEEWAGNEEFEDNMGKVEDIRSWQCHQQQTQFFARTMLSGEALKKLQAEQKKLDEFIIQKKNLVDVNTTKKDAIGKLNPSDKDYEKSLEKMKEAKEKTKKDFEKMNSSFLEQIELTKKYQKEQVILYLLTIASALLASINDQNSATSLTEKIRGNEEKLEFKIFSQVIIGEKG</sequence>
<feature type="coiled-coil region" evidence="1">
    <location>
        <begin position="246"/>
        <end position="273"/>
    </location>
</feature>
<dbReference type="Proteomes" id="UP000789901">
    <property type="component" value="Unassembled WGS sequence"/>
</dbReference>
<comment type="caution">
    <text evidence="2">The sequence shown here is derived from an EMBL/GenBank/DDBJ whole genome shotgun (WGS) entry which is preliminary data.</text>
</comment>
<dbReference type="Gene3D" id="3.80.10.10">
    <property type="entry name" value="Ribonuclease Inhibitor"/>
    <property type="match status" value="1"/>
</dbReference>